<dbReference type="SUPFAM" id="SSF46785">
    <property type="entry name" value="Winged helix' DNA-binding domain"/>
    <property type="match status" value="1"/>
</dbReference>
<dbReference type="RefSeq" id="WP_367639437.1">
    <property type="nucleotide sequence ID" value="NZ_JBFNQN010000011.1"/>
</dbReference>
<dbReference type="EMBL" id="JBFNQN010000011">
    <property type="protein sequence ID" value="MEW9266308.1"/>
    <property type="molecule type" value="Genomic_DNA"/>
</dbReference>
<dbReference type="Gene3D" id="1.10.10.10">
    <property type="entry name" value="Winged helix-like DNA-binding domain superfamily/Winged helix DNA-binding domain"/>
    <property type="match status" value="1"/>
</dbReference>
<organism evidence="2 3">
    <name type="scientific">Kineococcus endophyticus</name>
    <dbReference type="NCBI Taxonomy" id="1181883"/>
    <lineage>
        <taxon>Bacteria</taxon>
        <taxon>Bacillati</taxon>
        <taxon>Actinomycetota</taxon>
        <taxon>Actinomycetes</taxon>
        <taxon>Kineosporiales</taxon>
        <taxon>Kineosporiaceae</taxon>
        <taxon>Kineococcus</taxon>
    </lineage>
</organism>
<dbReference type="PANTHER" id="PTHR18964:SF149">
    <property type="entry name" value="BIFUNCTIONAL UDP-N-ACETYLGLUCOSAMINE 2-EPIMERASE_N-ACETYLMANNOSAMINE KINASE"/>
    <property type="match status" value="1"/>
</dbReference>
<dbReference type="InterPro" id="IPR036390">
    <property type="entry name" value="WH_DNA-bd_sf"/>
</dbReference>
<keyword evidence="3" id="KW-1185">Reference proteome</keyword>
<dbReference type="InterPro" id="IPR043129">
    <property type="entry name" value="ATPase_NBD"/>
</dbReference>
<dbReference type="Pfam" id="PF00480">
    <property type="entry name" value="ROK"/>
    <property type="match status" value="1"/>
</dbReference>
<dbReference type="Gene3D" id="3.30.420.40">
    <property type="match status" value="2"/>
</dbReference>
<proteinExistence type="inferred from homology"/>
<dbReference type="InterPro" id="IPR036388">
    <property type="entry name" value="WH-like_DNA-bd_sf"/>
</dbReference>
<accession>A0ABV3P9I1</accession>
<reference evidence="2 3" key="1">
    <citation type="submission" date="2024-07" db="EMBL/GenBank/DDBJ databases">
        <authorList>
            <person name="Thanompreechachai J."/>
            <person name="Duangmal K."/>
        </authorList>
    </citation>
    <scope>NUCLEOTIDE SEQUENCE [LARGE SCALE GENOMIC DNA]</scope>
    <source>
        <strain evidence="2 3">KCTC 19886</strain>
    </source>
</reference>
<protein>
    <submittedName>
        <fullName evidence="2">ROK family transcriptional regulator</fullName>
    </submittedName>
</protein>
<dbReference type="SUPFAM" id="SSF53067">
    <property type="entry name" value="Actin-like ATPase domain"/>
    <property type="match status" value="1"/>
</dbReference>
<evidence type="ECO:0000313" key="2">
    <source>
        <dbReference type="EMBL" id="MEW9266308.1"/>
    </source>
</evidence>
<comment type="similarity">
    <text evidence="1">Belongs to the ROK (NagC/XylR) family.</text>
</comment>
<name>A0ABV3P9I1_9ACTN</name>
<sequence length="409" mass="42450">MRGRGTEDVRRHNLSTLLGLVHARGGVTRAEVTRELGLNRSTIGALVGALVEAGLLVEQAPSDGAPGRVGRPSLEVRPRTDGAEVLAGYVDVHAVQVVRVGLGGAVRGRRTVATSAPPTPARAAELLAAAARDLLAESPPGLLAGVGVAVPGLVRAGDGVIAHAPNLDWRDAPFADVVAAGLEAATGQRLRVDVANDADLGLIAEHRRGAAVGLSDVVYLCGTYGLGGGVLTGGHPLTGHRGYAGEVGHVSVDPDGRACRCGSRGCWESETLAAAWAEPFDLDPDAPDIADLVLARLAAGGVVSRRTRDKLSRAFARGLANIVHLFDPQAVVLGEGLWHRLWPEVRDDVMPWVDRLVMPAMRAGITVRTSALGEGSTVLGAAELAFTRLLQDPLALTQESPDPDPVLQG</sequence>
<gene>
    <name evidence="2" type="ORF">AB1207_16265</name>
</gene>
<dbReference type="PANTHER" id="PTHR18964">
    <property type="entry name" value="ROK (REPRESSOR, ORF, KINASE) FAMILY"/>
    <property type="match status" value="1"/>
</dbReference>
<comment type="caution">
    <text evidence="2">The sequence shown here is derived from an EMBL/GenBank/DDBJ whole genome shotgun (WGS) entry which is preliminary data.</text>
</comment>
<dbReference type="Proteomes" id="UP001555826">
    <property type="component" value="Unassembled WGS sequence"/>
</dbReference>
<dbReference type="InterPro" id="IPR000600">
    <property type="entry name" value="ROK"/>
</dbReference>
<evidence type="ECO:0000256" key="1">
    <source>
        <dbReference type="ARBA" id="ARBA00006479"/>
    </source>
</evidence>
<evidence type="ECO:0000313" key="3">
    <source>
        <dbReference type="Proteomes" id="UP001555826"/>
    </source>
</evidence>